<reference evidence="3" key="1">
    <citation type="submission" date="2021-02" db="EMBL/GenBank/DDBJ databases">
        <authorList>
            <person name="Nowell W R."/>
        </authorList>
    </citation>
    <scope>NUCLEOTIDE SEQUENCE</scope>
</reference>
<accession>A0A820PFR4</accession>
<dbReference type="AlphaFoldDB" id="A0A820PFR4"/>
<organism evidence="3 4">
    <name type="scientific">Adineta steineri</name>
    <dbReference type="NCBI Taxonomy" id="433720"/>
    <lineage>
        <taxon>Eukaryota</taxon>
        <taxon>Metazoa</taxon>
        <taxon>Spiralia</taxon>
        <taxon>Gnathifera</taxon>
        <taxon>Rotifera</taxon>
        <taxon>Eurotatoria</taxon>
        <taxon>Bdelloidea</taxon>
        <taxon>Adinetida</taxon>
        <taxon>Adinetidae</taxon>
        <taxon>Adineta</taxon>
    </lineage>
</organism>
<protein>
    <recommendedName>
        <fullName evidence="2">Sema domain-containing protein</fullName>
    </recommendedName>
</protein>
<evidence type="ECO:0000259" key="2">
    <source>
        <dbReference type="PROSITE" id="PS51004"/>
    </source>
</evidence>
<feature type="non-terminal residue" evidence="3">
    <location>
        <position position="1"/>
    </location>
</feature>
<dbReference type="EMBL" id="CAJOAZ010026488">
    <property type="protein sequence ID" value="CAF4401584.1"/>
    <property type="molecule type" value="Genomic_DNA"/>
</dbReference>
<dbReference type="InterPro" id="IPR036352">
    <property type="entry name" value="Semap_dom_sf"/>
</dbReference>
<sequence>AVTKLHDDRFVVSFTSAPGDLTTSIICEYSRRDIDSILDGNFKEADSTSVWRELPRDHVPDGVSKNCESNGSLSDTVLSFLRSHVLMNGNIFSSPPME</sequence>
<dbReference type="InterPro" id="IPR015943">
    <property type="entry name" value="WD40/YVTN_repeat-like_dom_sf"/>
</dbReference>
<dbReference type="Proteomes" id="UP000663844">
    <property type="component" value="Unassembled WGS sequence"/>
</dbReference>
<gene>
    <name evidence="3" type="ORF">OXD698_LOCUS51489</name>
</gene>
<dbReference type="Pfam" id="PF01403">
    <property type="entry name" value="Sema"/>
    <property type="match status" value="1"/>
</dbReference>
<name>A0A820PFR4_9BILA</name>
<proteinExistence type="predicted"/>
<dbReference type="InterPro" id="IPR001627">
    <property type="entry name" value="Semap_dom"/>
</dbReference>
<comment type="caution">
    <text evidence="3">The sequence shown here is derived from an EMBL/GenBank/DDBJ whole genome shotgun (WGS) entry which is preliminary data.</text>
</comment>
<evidence type="ECO:0000313" key="3">
    <source>
        <dbReference type="EMBL" id="CAF4401584.1"/>
    </source>
</evidence>
<feature type="non-terminal residue" evidence="3">
    <location>
        <position position="98"/>
    </location>
</feature>
<dbReference type="PROSITE" id="PS51004">
    <property type="entry name" value="SEMA"/>
    <property type="match status" value="1"/>
</dbReference>
<dbReference type="SUPFAM" id="SSF101912">
    <property type="entry name" value="Sema domain"/>
    <property type="match status" value="1"/>
</dbReference>
<evidence type="ECO:0000256" key="1">
    <source>
        <dbReference type="PROSITE-ProRule" id="PRU00352"/>
    </source>
</evidence>
<comment type="caution">
    <text evidence="1">Lacks conserved residue(s) required for the propagation of feature annotation.</text>
</comment>
<evidence type="ECO:0000313" key="4">
    <source>
        <dbReference type="Proteomes" id="UP000663844"/>
    </source>
</evidence>
<dbReference type="Gene3D" id="2.130.10.10">
    <property type="entry name" value="YVTN repeat-like/Quinoprotein amine dehydrogenase"/>
    <property type="match status" value="1"/>
</dbReference>
<feature type="domain" description="Sema" evidence="2">
    <location>
        <begin position="1"/>
        <end position="98"/>
    </location>
</feature>